<dbReference type="EMBL" id="BBYR01000006">
    <property type="protein sequence ID" value="GAP34277.1"/>
    <property type="molecule type" value="Genomic_DNA"/>
</dbReference>
<organism evidence="1 2">
    <name type="scientific">Piscinibacter sakaiensis</name>
    <name type="common">Ideonella sakaiensis</name>
    <dbReference type="NCBI Taxonomy" id="1547922"/>
    <lineage>
        <taxon>Bacteria</taxon>
        <taxon>Pseudomonadati</taxon>
        <taxon>Pseudomonadota</taxon>
        <taxon>Betaproteobacteria</taxon>
        <taxon>Burkholderiales</taxon>
        <taxon>Sphaerotilaceae</taxon>
        <taxon>Piscinibacter</taxon>
    </lineage>
</organism>
<protein>
    <submittedName>
        <fullName evidence="1">Prophage CP4-57 regulatory</fullName>
    </submittedName>
</protein>
<accession>A0A0K8NV55</accession>
<dbReference type="InterPro" id="IPR010260">
    <property type="entry name" value="AlpA"/>
</dbReference>
<gene>
    <name evidence="1" type="ORF">ISF6_4056</name>
</gene>
<name>A0A0K8NV55_PISS1</name>
<dbReference type="Gene3D" id="1.10.238.160">
    <property type="match status" value="1"/>
</dbReference>
<sequence length="83" mass="9242">MPRVPVPATPLADSPAAAPSAALPDTGFLRQPQVLSFVPISKSTLWRRVHARTFPEPVKLSERVTVWRAEDIRRWIEQQGVAS</sequence>
<evidence type="ECO:0000313" key="1">
    <source>
        <dbReference type="EMBL" id="GAP34277.1"/>
    </source>
</evidence>
<comment type="caution">
    <text evidence="1">The sequence shown here is derived from an EMBL/GenBank/DDBJ whole genome shotgun (WGS) entry which is preliminary data.</text>
</comment>
<dbReference type="STRING" id="1547922.ISF6_4056"/>
<keyword evidence="2" id="KW-1185">Reference proteome</keyword>
<evidence type="ECO:0000313" key="2">
    <source>
        <dbReference type="Proteomes" id="UP000037660"/>
    </source>
</evidence>
<dbReference type="RefSeq" id="WP_157548544.1">
    <property type="nucleotide sequence ID" value="NZ_BBYR01000006.1"/>
</dbReference>
<dbReference type="Proteomes" id="UP000037660">
    <property type="component" value="Unassembled WGS sequence"/>
</dbReference>
<reference evidence="1 2" key="2">
    <citation type="journal article" date="2016" name="Science">
        <title>A bacterium that degrades and assimilates poly(ethylene terephthalate).</title>
        <authorList>
            <person name="Yoshida S."/>
            <person name="Hiraga K."/>
            <person name="Takehana T."/>
            <person name="Taniguchi I."/>
            <person name="Yamaji H."/>
            <person name="Maeda Y."/>
            <person name="Toyohara K."/>
            <person name="Miyamoto K."/>
            <person name="Kimura Y."/>
            <person name="Oda K."/>
        </authorList>
    </citation>
    <scope>NUCLEOTIDE SEQUENCE [LARGE SCALE GENOMIC DNA]</scope>
    <source>
        <strain evidence="2">NBRC 110686 / TISTR 2288 / 201-F6</strain>
    </source>
</reference>
<proteinExistence type="predicted"/>
<dbReference type="OrthoDB" id="8527558at2"/>
<dbReference type="Pfam" id="PF05930">
    <property type="entry name" value="Phage_AlpA"/>
    <property type="match status" value="1"/>
</dbReference>
<dbReference type="AlphaFoldDB" id="A0A0K8NV55"/>
<reference evidence="2" key="1">
    <citation type="submission" date="2015-07" db="EMBL/GenBank/DDBJ databases">
        <title>Discovery of a poly(ethylene terephthalate assimilation.</title>
        <authorList>
            <person name="Yoshida S."/>
            <person name="Hiraga K."/>
            <person name="Takehana T."/>
            <person name="Taniguchi I."/>
            <person name="Yamaji H."/>
            <person name="Maeda Y."/>
            <person name="Toyohara K."/>
            <person name="Miyamoto K."/>
            <person name="Kimura Y."/>
            <person name="Oda K."/>
        </authorList>
    </citation>
    <scope>NUCLEOTIDE SEQUENCE [LARGE SCALE GENOMIC DNA]</scope>
    <source>
        <strain evidence="2">NBRC 110686 / TISTR 2288 / 201-F6</strain>
    </source>
</reference>